<keyword evidence="4" id="KW-1185">Reference proteome</keyword>
<protein>
    <submittedName>
        <fullName evidence="3">BON domain-containing protein</fullName>
    </submittedName>
</protein>
<feature type="domain" description="BON" evidence="2">
    <location>
        <begin position="37"/>
        <end position="105"/>
    </location>
</feature>
<gene>
    <name evidence="3" type="ORF">C8D95_1133</name>
</gene>
<sequence>MWDRAADEVSSWFGDDAAQARRQEDHRGRGPRDYVRSDERILEDVNERLTDDPDLDATDIRVSVSEREVSLDGEVGSRLEKRRAEDCAEYVSGVAHVQNNLRIRSV</sequence>
<accession>A0A316FY11</accession>
<comment type="caution">
    <text evidence="3">The sequence shown here is derived from an EMBL/GenBank/DDBJ whole genome shotgun (WGS) entry which is preliminary data.</text>
</comment>
<dbReference type="AlphaFoldDB" id="A0A316FY11"/>
<dbReference type="NCBIfam" id="NF033157">
    <property type="entry name" value="SWFGD_domain"/>
    <property type="match status" value="1"/>
</dbReference>
<evidence type="ECO:0000313" key="4">
    <source>
        <dbReference type="Proteomes" id="UP000245390"/>
    </source>
</evidence>
<name>A0A316FY11_9RHOB</name>
<dbReference type="InterPro" id="IPR007055">
    <property type="entry name" value="BON_dom"/>
</dbReference>
<dbReference type="Gene3D" id="3.30.1340.30">
    <property type="match status" value="1"/>
</dbReference>
<dbReference type="PANTHER" id="PTHR34606:SF15">
    <property type="entry name" value="BON DOMAIN-CONTAINING PROTEIN"/>
    <property type="match status" value="1"/>
</dbReference>
<evidence type="ECO:0000259" key="2">
    <source>
        <dbReference type="PROSITE" id="PS50914"/>
    </source>
</evidence>
<organism evidence="3 4">
    <name type="scientific">Silicimonas algicola</name>
    <dbReference type="NCBI Taxonomy" id="1826607"/>
    <lineage>
        <taxon>Bacteria</taxon>
        <taxon>Pseudomonadati</taxon>
        <taxon>Pseudomonadota</taxon>
        <taxon>Alphaproteobacteria</taxon>
        <taxon>Rhodobacterales</taxon>
        <taxon>Paracoccaceae</taxon>
    </lineage>
</organism>
<feature type="region of interest" description="Disordered" evidence="1">
    <location>
        <begin position="1"/>
        <end position="35"/>
    </location>
</feature>
<dbReference type="InterPro" id="IPR014004">
    <property type="entry name" value="Transpt-assoc_nodulatn_dom_bac"/>
</dbReference>
<feature type="compositionally biased region" description="Basic and acidic residues" evidence="1">
    <location>
        <begin position="18"/>
        <end position="35"/>
    </location>
</feature>
<dbReference type="PANTHER" id="PTHR34606">
    <property type="entry name" value="BON DOMAIN-CONTAINING PROTEIN"/>
    <property type="match status" value="1"/>
</dbReference>
<reference evidence="3 4" key="1">
    <citation type="submission" date="2018-05" db="EMBL/GenBank/DDBJ databases">
        <title>Genomic Encyclopedia of Type Strains, Phase IV (KMG-IV): sequencing the most valuable type-strain genomes for metagenomic binning, comparative biology and taxonomic classification.</title>
        <authorList>
            <person name="Goeker M."/>
        </authorList>
    </citation>
    <scope>NUCLEOTIDE SEQUENCE [LARGE SCALE GENOMIC DNA]</scope>
    <source>
        <strain evidence="3 4">DSM 103371</strain>
    </source>
</reference>
<dbReference type="Proteomes" id="UP000245390">
    <property type="component" value="Unassembled WGS sequence"/>
</dbReference>
<dbReference type="SMART" id="SM00749">
    <property type="entry name" value="BON"/>
    <property type="match status" value="1"/>
</dbReference>
<dbReference type="InterPro" id="IPR047800">
    <property type="entry name" value="SWFGD_dom"/>
</dbReference>
<proteinExistence type="predicted"/>
<evidence type="ECO:0000256" key="1">
    <source>
        <dbReference type="SAM" id="MobiDB-lite"/>
    </source>
</evidence>
<dbReference type="RefSeq" id="WP_241239695.1">
    <property type="nucleotide sequence ID" value="NZ_CP034588.1"/>
</dbReference>
<dbReference type="InterPro" id="IPR051686">
    <property type="entry name" value="Lipoprotein_DolP"/>
</dbReference>
<dbReference type="Pfam" id="PF04972">
    <property type="entry name" value="BON"/>
    <property type="match status" value="1"/>
</dbReference>
<dbReference type="PROSITE" id="PS50914">
    <property type="entry name" value="BON"/>
    <property type="match status" value="1"/>
</dbReference>
<evidence type="ECO:0000313" key="3">
    <source>
        <dbReference type="EMBL" id="PWK53478.1"/>
    </source>
</evidence>
<dbReference type="EMBL" id="QGGV01000013">
    <property type="protein sequence ID" value="PWK53478.1"/>
    <property type="molecule type" value="Genomic_DNA"/>
</dbReference>